<dbReference type="Proteomes" id="UP000198122">
    <property type="component" value="Unassembled WGS sequence"/>
</dbReference>
<name>A0A212T2I9_9MICO</name>
<evidence type="ECO:0000313" key="4">
    <source>
        <dbReference type="EMBL" id="SNC60258.1"/>
    </source>
</evidence>
<keyword evidence="1" id="KW-0159">Chromosome partition</keyword>
<proteinExistence type="predicted"/>
<protein>
    <recommendedName>
        <fullName evidence="2">Segregation and condensation protein A</fullName>
    </recommendedName>
</protein>
<feature type="region of interest" description="Disordered" evidence="3">
    <location>
        <begin position="285"/>
        <end position="305"/>
    </location>
</feature>
<organism evidence="4 5">
    <name type="scientific">Kytococcus aerolatus</name>
    <dbReference type="NCBI Taxonomy" id="592308"/>
    <lineage>
        <taxon>Bacteria</taxon>
        <taxon>Bacillati</taxon>
        <taxon>Actinomycetota</taxon>
        <taxon>Actinomycetes</taxon>
        <taxon>Micrococcales</taxon>
        <taxon>Kytococcaceae</taxon>
        <taxon>Kytococcus</taxon>
    </lineage>
</organism>
<gene>
    <name evidence="4" type="ORF">SAMN05445756_0240</name>
</gene>
<evidence type="ECO:0000256" key="3">
    <source>
        <dbReference type="SAM" id="MobiDB-lite"/>
    </source>
</evidence>
<dbReference type="Pfam" id="PF02616">
    <property type="entry name" value="SMC_ScpA"/>
    <property type="match status" value="1"/>
</dbReference>
<dbReference type="PANTHER" id="PTHR33969">
    <property type="entry name" value="SEGREGATION AND CONDENSATION PROTEIN A"/>
    <property type="match status" value="1"/>
</dbReference>
<evidence type="ECO:0000313" key="5">
    <source>
        <dbReference type="Proteomes" id="UP000198122"/>
    </source>
</evidence>
<reference evidence="4 5" key="1">
    <citation type="submission" date="2017-06" db="EMBL/GenBank/DDBJ databases">
        <authorList>
            <person name="Kim H.J."/>
            <person name="Triplett B.A."/>
        </authorList>
    </citation>
    <scope>NUCLEOTIDE SEQUENCE [LARGE SCALE GENOMIC DNA]</scope>
    <source>
        <strain evidence="4 5">DSM 22179</strain>
    </source>
</reference>
<dbReference type="RefSeq" id="WP_234994219.1">
    <property type="nucleotide sequence ID" value="NZ_FYEZ01000001.1"/>
</dbReference>
<evidence type="ECO:0000256" key="1">
    <source>
        <dbReference type="ARBA" id="ARBA00022829"/>
    </source>
</evidence>
<dbReference type="PANTHER" id="PTHR33969:SF2">
    <property type="entry name" value="SEGREGATION AND CONDENSATION PROTEIN A"/>
    <property type="match status" value="1"/>
</dbReference>
<feature type="region of interest" description="Disordered" evidence="3">
    <location>
        <begin position="1"/>
        <end position="28"/>
    </location>
</feature>
<dbReference type="AlphaFoldDB" id="A0A212T2I9"/>
<evidence type="ECO:0000256" key="2">
    <source>
        <dbReference type="ARBA" id="ARBA00044777"/>
    </source>
</evidence>
<feature type="compositionally biased region" description="Polar residues" evidence="3">
    <location>
        <begin position="296"/>
        <end position="305"/>
    </location>
</feature>
<keyword evidence="5" id="KW-1185">Reference proteome</keyword>
<accession>A0A212T2I9</accession>
<dbReference type="EMBL" id="FYEZ01000001">
    <property type="protein sequence ID" value="SNC60258.1"/>
    <property type="molecule type" value="Genomic_DNA"/>
</dbReference>
<dbReference type="InterPro" id="IPR003768">
    <property type="entry name" value="ScpA"/>
</dbReference>
<sequence>MTHPLPADAGGAGESAARPTTPGGVLTRAPREPFHVHQEAFDGPFDLLLGLIAKHRLDITEIALAEVTDEFVAHLRQAQQAASEAREAGDRKAAQWLLSELTEFLVVASTLLELKARRLLPQEGGAEVEDLEFIEARDLLFARLLQYRAYKEVAAWLQERSEHAGGAVPRMAGLEERFAEVLPDLVMEITPEQLALVAAGALAPRPEPVVGVDHLHAPTVDVAAQVRLMAERLRDAGSLPFAELIADARTRLEVVGRFLGVLEMLRDGSVEVDQPAPLAPMEVRWLTGSHPPPTARTGQTGPREP</sequence>
<dbReference type="Gene3D" id="6.10.250.2410">
    <property type="match status" value="1"/>
</dbReference>
<dbReference type="GO" id="GO:0007059">
    <property type="term" value="P:chromosome segregation"/>
    <property type="evidence" value="ECO:0007669"/>
    <property type="project" value="UniProtKB-KW"/>
</dbReference>